<feature type="coiled-coil region" evidence="1">
    <location>
        <begin position="1059"/>
        <end position="1086"/>
    </location>
</feature>
<dbReference type="GeneID" id="136816441"/>
<organism evidence="4 5">
    <name type="scientific">Clytia hemisphaerica</name>
    <dbReference type="NCBI Taxonomy" id="252671"/>
    <lineage>
        <taxon>Eukaryota</taxon>
        <taxon>Metazoa</taxon>
        <taxon>Cnidaria</taxon>
        <taxon>Hydrozoa</taxon>
        <taxon>Hydroidolina</taxon>
        <taxon>Leptothecata</taxon>
        <taxon>Obeliida</taxon>
        <taxon>Clytiidae</taxon>
        <taxon>Clytia</taxon>
    </lineage>
</organism>
<dbReference type="PANTHER" id="PTHR16442:SF1">
    <property type="entry name" value="RING FINGER PROTEIN 17"/>
    <property type="match status" value="1"/>
</dbReference>
<dbReference type="SMART" id="SM00333">
    <property type="entry name" value="TUDOR"/>
    <property type="match status" value="2"/>
</dbReference>
<feature type="region of interest" description="Disordered" evidence="2">
    <location>
        <begin position="945"/>
        <end position="971"/>
    </location>
</feature>
<dbReference type="PANTHER" id="PTHR16442">
    <property type="entry name" value="RING FINGER PROTEIN 17"/>
    <property type="match status" value="1"/>
</dbReference>
<dbReference type="OrthoDB" id="1879688at2759"/>
<evidence type="ECO:0000313" key="5">
    <source>
        <dbReference type="Proteomes" id="UP000594262"/>
    </source>
</evidence>
<dbReference type="EnsemblMetazoa" id="CLYHEMT014213.1">
    <property type="protein sequence ID" value="CLYHEMP014213.1"/>
    <property type="gene ID" value="CLYHEMG014213"/>
</dbReference>
<dbReference type="RefSeq" id="XP_066928864.1">
    <property type="nucleotide sequence ID" value="XM_067072763.1"/>
</dbReference>
<feature type="region of interest" description="Disordered" evidence="2">
    <location>
        <begin position="108"/>
        <end position="154"/>
    </location>
</feature>
<feature type="region of interest" description="Disordered" evidence="2">
    <location>
        <begin position="900"/>
        <end position="922"/>
    </location>
</feature>
<feature type="region of interest" description="Disordered" evidence="2">
    <location>
        <begin position="648"/>
        <end position="697"/>
    </location>
</feature>
<name>A0A7M6DKR1_9CNID</name>
<dbReference type="AlphaFoldDB" id="A0A7M6DKR1"/>
<feature type="compositionally biased region" description="Basic and acidic residues" evidence="2">
    <location>
        <begin position="945"/>
        <end position="958"/>
    </location>
</feature>
<dbReference type="Gene3D" id="2.40.50.90">
    <property type="match status" value="2"/>
</dbReference>
<accession>A0A7M6DKR1</accession>
<dbReference type="InterPro" id="IPR041966">
    <property type="entry name" value="LOTUS-like"/>
</dbReference>
<dbReference type="SUPFAM" id="SSF63748">
    <property type="entry name" value="Tudor/PWWP/MBT"/>
    <property type="match status" value="2"/>
</dbReference>
<feature type="compositionally biased region" description="Acidic residues" evidence="2">
    <location>
        <begin position="650"/>
        <end position="659"/>
    </location>
</feature>
<sequence>MGGKIPDNVKMDLRSVLLAASGTMQSKLAREYYDIMGEHLPIKSLGFKNIYEFLLALEGDVCRMEFSLKNNDNIVFAILDNTSFTSEHAKKAAAKTITGSVPHKSPEEIALISDGQPVGKLKPSRSDRKNKNNGGFKRKSPKKMELPPQPIQTPMGLPNQFDWNRLNQLTRNTRGEYTLIGRLNGIRNDDELRRLFSGIPIKYIGKSNNSCFISFSNYLLAFSAWMKMLLNHPMFDFAPSIDREMRWLSTSHKIMAKGLPFEKLHLVNVVQFFSQNATEDLYMIETRYNMREAVAYYKTREAAMKKCSNGRSSIKCVDNQEVLVELSMINAPQPVSMASITNTLNNIKLITQPPPLMQQPALPGLLPTPSQRQFHKQHTVYEVADERPGNSSPTPTEAEKALTEEEQNIESYMTRRCGFILNYRQSNEMFKVTCKRSARTARNVADQIDFIVSHVEDGCRFWIMVIDQQRTNFNKLMEIEQALSESSQKIQPPSIKPKPGTRGCALFSESQSSSPRWYRCYVLQDKEDEDCETITVFYVDWGNIDNIPFENFRNTYPDQWKLPPQAIPCKIHGLEMARELSASKREQSRDNLRSVFQDQMMKATVVKDAEYSQPHIVELKELCTLENNQTFDVSEFCLSGMVRRIGSEEQANEESDDSWNEFYSQEDEKRAEEERRDEREEEDEREEDGASTTSNKSSLFPYNFEQLVFGMVSEVHNANLIYLQLGNLTSLNDLERELLNLQLSKNEGRLEVNKGGTFLYSGNGLRRRVMVLEADQKSATAKVLHVDYGAIEWVQTRQLHNLETALKNRHFQARPTALAGLKYRSVSDVTSYVKDYVKKLIRALVVQENENGKLFVELFDAETGASLNKLLIQRGLADPASSTGVDGNERDETASVISVPRHAKQVPQSSSASSAGSLDCKAKQQTVPIATKNNYKAEDVKTWVDQHSPPKESEEWRYRPSTPPFPPPDIVSSNTVKASNNLKEGVQLEGRTIKLGEGESNELHLTEGNKLDSEEVEALQKRWGEEKKSLMDVQDKLQHMLSLAPEELKEAFKEKKKEKLLLMLRMKNLRAELKKVETEYSKVVQDTEDLLASI</sequence>
<proteinExistence type="predicted"/>
<dbReference type="PROSITE" id="PS50304">
    <property type="entry name" value="TUDOR"/>
    <property type="match status" value="1"/>
</dbReference>
<evidence type="ECO:0000256" key="2">
    <source>
        <dbReference type="SAM" id="MobiDB-lite"/>
    </source>
</evidence>
<feature type="compositionally biased region" description="Acidic residues" evidence="2">
    <location>
        <begin position="679"/>
        <end position="689"/>
    </location>
</feature>
<keyword evidence="5" id="KW-1185">Reference proteome</keyword>
<dbReference type="Gene3D" id="3.30.420.610">
    <property type="entry name" value="LOTUS domain-like"/>
    <property type="match status" value="1"/>
</dbReference>
<dbReference type="Gene3D" id="2.30.30.140">
    <property type="match status" value="2"/>
</dbReference>
<keyword evidence="1" id="KW-0175">Coiled coil</keyword>
<dbReference type="InterPro" id="IPR035437">
    <property type="entry name" value="SNase_OB-fold_sf"/>
</dbReference>
<feature type="compositionally biased region" description="Basic and acidic residues" evidence="2">
    <location>
        <begin position="666"/>
        <end position="678"/>
    </location>
</feature>
<dbReference type="Proteomes" id="UP000594262">
    <property type="component" value="Unplaced"/>
</dbReference>
<feature type="domain" description="Tudor" evidence="3">
    <location>
        <begin position="749"/>
        <end position="809"/>
    </location>
</feature>
<dbReference type="Pfam" id="PF00567">
    <property type="entry name" value="TUDOR"/>
    <property type="match status" value="2"/>
</dbReference>
<evidence type="ECO:0000259" key="3">
    <source>
        <dbReference type="PROSITE" id="PS50304"/>
    </source>
</evidence>
<evidence type="ECO:0000256" key="1">
    <source>
        <dbReference type="SAM" id="Coils"/>
    </source>
</evidence>
<evidence type="ECO:0000313" key="4">
    <source>
        <dbReference type="EnsemblMetazoa" id="CLYHEMP014213.1"/>
    </source>
</evidence>
<dbReference type="InterPro" id="IPR002999">
    <property type="entry name" value="Tudor"/>
</dbReference>
<protein>
    <recommendedName>
        <fullName evidence="3">Tudor domain-containing protein</fullName>
    </recommendedName>
</protein>
<reference evidence="4" key="1">
    <citation type="submission" date="2021-01" db="UniProtKB">
        <authorList>
            <consortium name="EnsemblMetazoa"/>
        </authorList>
    </citation>
    <scope>IDENTIFICATION</scope>
</reference>